<dbReference type="FunFam" id="3.40.50.300:FF:000398">
    <property type="entry name" value="Type IV pilus assembly ATPase PilB"/>
    <property type="match status" value="1"/>
</dbReference>
<dbReference type="Gene3D" id="3.40.50.300">
    <property type="entry name" value="P-loop containing nucleotide triphosphate hydrolases"/>
    <property type="match status" value="1"/>
</dbReference>
<feature type="domain" description="Bacterial type II secretion system protein E" evidence="5">
    <location>
        <begin position="198"/>
        <end position="580"/>
    </location>
</feature>
<comment type="similarity">
    <text evidence="1">Belongs to the GSP E family.</text>
</comment>
<feature type="region of interest" description="Disordered" evidence="4">
    <location>
        <begin position="1"/>
        <end position="22"/>
    </location>
</feature>
<evidence type="ECO:0000313" key="8">
    <source>
        <dbReference type="Proteomes" id="UP000034163"/>
    </source>
</evidence>
<evidence type="ECO:0000256" key="1">
    <source>
        <dbReference type="ARBA" id="ARBA00006611"/>
    </source>
</evidence>
<dbReference type="Pfam" id="PF00437">
    <property type="entry name" value="T2SSE"/>
    <property type="match status" value="1"/>
</dbReference>
<dbReference type="PANTHER" id="PTHR30258:SF1">
    <property type="entry name" value="PROTEIN TRANSPORT PROTEIN HOFB HOMOLOG"/>
    <property type="match status" value="1"/>
</dbReference>
<comment type="caution">
    <text evidence="7">The sequence shown here is derived from an EMBL/GenBank/DDBJ whole genome shotgun (WGS) entry which is preliminary data.</text>
</comment>
<dbReference type="Gene3D" id="3.30.300.160">
    <property type="entry name" value="Type II secretion system, protein E, N-terminal domain"/>
    <property type="match status" value="1"/>
</dbReference>
<dbReference type="InterPro" id="IPR027417">
    <property type="entry name" value="P-loop_NTPase"/>
</dbReference>
<dbReference type="Pfam" id="PF05157">
    <property type="entry name" value="MshEN"/>
    <property type="match status" value="1"/>
</dbReference>
<accession>A0A0G0WXR9</accession>
<gene>
    <name evidence="7" type="ORF">UU72_C0001G0034</name>
</gene>
<dbReference type="Proteomes" id="UP000034163">
    <property type="component" value="Unassembled WGS sequence"/>
</dbReference>
<dbReference type="PATRIC" id="fig|1619112.3.peg.36"/>
<dbReference type="PANTHER" id="PTHR30258">
    <property type="entry name" value="TYPE II SECRETION SYSTEM PROTEIN GSPE-RELATED"/>
    <property type="match status" value="1"/>
</dbReference>
<dbReference type="GO" id="GO:0016887">
    <property type="term" value="F:ATP hydrolysis activity"/>
    <property type="evidence" value="ECO:0007669"/>
    <property type="project" value="TreeGrafter"/>
</dbReference>
<name>A0A0G0WXR9_UNCKA</name>
<dbReference type="CDD" id="cd01129">
    <property type="entry name" value="PulE-GspE-like"/>
    <property type="match status" value="1"/>
</dbReference>
<feature type="domain" description="Type II secretion system protein GspE N-terminal" evidence="6">
    <location>
        <begin position="98"/>
        <end position="182"/>
    </location>
</feature>
<dbReference type="GO" id="GO:0005886">
    <property type="term" value="C:plasma membrane"/>
    <property type="evidence" value="ECO:0007669"/>
    <property type="project" value="TreeGrafter"/>
</dbReference>
<evidence type="ECO:0000256" key="4">
    <source>
        <dbReference type="SAM" id="MobiDB-lite"/>
    </source>
</evidence>
<dbReference type="Gene3D" id="3.30.450.90">
    <property type="match status" value="1"/>
</dbReference>
<proteinExistence type="inferred from homology"/>
<dbReference type="GO" id="GO:0005524">
    <property type="term" value="F:ATP binding"/>
    <property type="evidence" value="ECO:0007669"/>
    <property type="project" value="UniProtKB-KW"/>
</dbReference>
<dbReference type="SUPFAM" id="SSF52540">
    <property type="entry name" value="P-loop containing nucleoside triphosphate hydrolases"/>
    <property type="match status" value="1"/>
</dbReference>
<keyword evidence="2" id="KW-0547">Nucleotide-binding</keyword>
<dbReference type="InterPro" id="IPR007831">
    <property type="entry name" value="T2SS_GspE_N"/>
</dbReference>
<protein>
    <submittedName>
        <fullName evidence="7">Type II secretion system protein E</fullName>
    </submittedName>
</protein>
<dbReference type="InterPro" id="IPR001482">
    <property type="entry name" value="T2SS/T4SS_dom"/>
</dbReference>
<evidence type="ECO:0000313" key="7">
    <source>
        <dbReference type="EMBL" id="KKS17550.1"/>
    </source>
</evidence>
<evidence type="ECO:0000259" key="6">
    <source>
        <dbReference type="Pfam" id="PF05157"/>
    </source>
</evidence>
<dbReference type="SUPFAM" id="SSF160246">
    <property type="entry name" value="EspE N-terminal domain-like"/>
    <property type="match status" value="1"/>
</dbReference>
<sequence length="599" mass="66396">MKIIKRKDASQPVSDIPAADTSISEETPISTIAGIAEDITSKPPDLKEVLIKGSYLTEEDIKKAEQNAAGRDRPLEEHLLSEGLITRELLSQAMAEAYGVPYADIAAKTPSAEMVTRIPEETARQFHVVLYKEEDAHITVATDNPKQQELINKMNVLFPGKSVDFAYASETDIESLYIHYRKPLETRFAEIIKSGNKIAPEIIKEIFKDALSFHASDIHFEPHTAEVAIRFRVDGVLHEAGTLPKDLYENILNRVKVESHLRIDEHLSPQDGAMRFDASESIVDMRVSIIPTLSGEKIAIRLLAEYIKGFTLSDIGLSPANQNILANAAKKPFGMILVTGPTGSGKTTTLYALLKMVHRPEVNITTIEDPVEYRIEGVNQIQVNEGTNLNFARGLRSIVRQDPNIILVGEIRDTDTAEIAVNAALTGHLLLSTFHANDAATSIPRLLEMGVEPFLLASTLEVVIAQRLVRKLCENCRYSTSISKTEFSGTYPKATSYLKENEITLYKAKGCTSCSFTGFKGRTGVFEFIDVTPEIEQLILSNPSAQQIREMAEKEGNVSLFEDGMEKVKSGITTIDELLRVAAPPEKYEKPKTRRKNSQ</sequence>
<evidence type="ECO:0000259" key="5">
    <source>
        <dbReference type="Pfam" id="PF00437"/>
    </source>
</evidence>
<evidence type="ECO:0000256" key="2">
    <source>
        <dbReference type="ARBA" id="ARBA00022741"/>
    </source>
</evidence>
<organism evidence="7 8">
    <name type="scientific">candidate division WWE3 bacterium GW2011_GWB1_41_6</name>
    <dbReference type="NCBI Taxonomy" id="1619112"/>
    <lineage>
        <taxon>Bacteria</taxon>
        <taxon>Katanobacteria</taxon>
    </lineage>
</organism>
<dbReference type="AlphaFoldDB" id="A0A0G0WXR9"/>
<keyword evidence="3" id="KW-0067">ATP-binding</keyword>
<dbReference type="EMBL" id="LCBS01000001">
    <property type="protein sequence ID" value="KKS17550.1"/>
    <property type="molecule type" value="Genomic_DNA"/>
</dbReference>
<dbReference type="InterPro" id="IPR037257">
    <property type="entry name" value="T2SS_E_N_sf"/>
</dbReference>
<evidence type="ECO:0000256" key="3">
    <source>
        <dbReference type="ARBA" id="ARBA00022840"/>
    </source>
</evidence>
<reference evidence="7 8" key="1">
    <citation type="journal article" date="2015" name="Nature">
        <title>rRNA introns, odd ribosomes, and small enigmatic genomes across a large radiation of phyla.</title>
        <authorList>
            <person name="Brown C.T."/>
            <person name="Hug L.A."/>
            <person name="Thomas B.C."/>
            <person name="Sharon I."/>
            <person name="Castelle C.J."/>
            <person name="Singh A."/>
            <person name="Wilkins M.J."/>
            <person name="Williams K.H."/>
            <person name="Banfield J.F."/>
        </authorList>
    </citation>
    <scope>NUCLEOTIDE SEQUENCE [LARGE SCALE GENOMIC DNA]</scope>
</reference>